<dbReference type="SUPFAM" id="SSF50249">
    <property type="entry name" value="Nucleic acid-binding proteins"/>
    <property type="match status" value="1"/>
</dbReference>
<dbReference type="Gene3D" id="2.40.50.140">
    <property type="entry name" value="Nucleic acid-binding proteins"/>
    <property type="match status" value="1"/>
</dbReference>
<evidence type="ECO:0000256" key="1">
    <source>
        <dbReference type="ARBA" id="ARBA00001946"/>
    </source>
</evidence>
<evidence type="ECO:0000256" key="6">
    <source>
        <dbReference type="ARBA" id="ARBA00022705"/>
    </source>
</evidence>
<dbReference type="InterPro" id="IPR010994">
    <property type="entry name" value="RuvA_2-like"/>
</dbReference>
<keyword evidence="6" id="KW-0235">DNA replication</keyword>
<dbReference type="InterPro" id="IPR013840">
    <property type="entry name" value="DNAligase_N"/>
</dbReference>
<feature type="domain" description="BRCT" evidence="15">
    <location>
        <begin position="359"/>
        <end position="442"/>
    </location>
</feature>
<dbReference type="Pfam" id="PF01653">
    <property type="entry name" value="DNA_ligase_aden"/>
    <property type="match status" value="1"/>
</dbReference>
<dbReference type="GO" id="GO:0006281">
    <property type="term" value="P:DNA repair"/>
    <property type="evidence" value="ECO:0007669"/>
    <property type="project" value="UniProtKB-KW"/>
</dbReference>
<dbReference type="PROSITE" id="PS01056">
    <property type="entry name" value="DNA_LIGASE_N2"/>
    <property type="match status" value="1"/>
</dbReference>
<evidence type="ECO:0000256" key="13">
    <source>
        <dbReference type="ARBA" id="ARBA00034005"/>
    </source>
</evidence>
<sequence>MEISSQAALMQWLGAHRFPTPFIFRQVDDIEQAIEVIAQIERERATLPFEIDGAVIKVDDFALREELGTKTRTPRWAIAYKYRSHRGVTRVTSIEVSVGRTGILTPVALLEPVRVGGVTVSRCSLHNWDEINRKDLRVGDTVVVERAGDVIPHLVEVDMTMREAGQQPFPPPTLCPECGTHVVQEEGAVAWRCIGINCPAQLRQRLRHFVCRDALNIEGLGEKNILLLHENGLIKSLVNVFSLAKSDLLKLPRFGEKSAVNLLSAIEAGKQTTLARVIYGLGIPHTGTFVSKLLAANFSAIDDLYHVTTTQLLSLAQIGEKIAHSISIFFNDDENIKTLQALKSLGLSITNPGHTAHQARPAILSGLTFVITGTLPVGRREVEAIIEENGGKCLATLSKGTSYLLAGVSAGSKLEKARKLGVRIISYQEFLSIVGKEGGLSA</sequence>
<keyword evidence="12" id="KW-0234">DNA repair</keyword>
<dbReference type="SMART" id="SM00278">
    <property type="entry name" value="HhH1"/>
    <property type="match status" value="3"/>
</dbReference>
<evidence type="ECO:0000256" key="4">
    <source>
        <dbReference type="ARBA" id="ARBA00013308"/>
    </source>
</evidence>
<evidence type="ECO:0000313" key="17">
    <source>
        <dbReference type="Proteomes" id="UP000033423"/>
    </source>
</evidence>
<dbReference type="FunFam" id="1.10.150.20:FF:000007">
    <property type="entry name" value="DNA ligase"/>
    <property type="match status" value="1"/>
</dbReference>
<evidence type="ECO:0000313" key="16">
    <source>
        <dbReference type="EMBL" id="KJU85368.1"/>
    </source>
</evidence>
<protein>
    <recommendedName>
        <fullName evidence="4">DNA ligase</fullName>
        <ecNumber evidence="3">6.5.1.2</ecNumber>
    </recommendedName>
</protein>
<keyword evidence="11" id="KW-0520">NAD</keyword>
<accession>A0A0F3GXG0</accession>
<dbReference type="PATRIC" id="fig|29290.4.peg.3251"/>
<evidence type="ECO:0000256" key="3">
    <source>
        <dbReference type="ARBA" id="ARBA00012722"/>
    </source>
</evidence>
<dbReference type="Pfam" id="PF03119">
    <property type="entry name" value="DNA_ligase_ZBD"/>
    <property type="match status" value="1"/>
</dbReference>
<dbReference type="InterPro" id="IPR004150">
    <property type="entry name" value="NAD_DNA_ligase_OB"/>
</dbReference>
<dbReference type="EMBL" id="LACI01001055">
    <property type="protein sequence ID" value="KJU85368.1"/>
    <property type="molecule type" value="Genomic_DNA"/>
</dbReference>
<dbReference type="Pfam" id="PF03120">
    <property type="entry name" value="OB_DNA_ligase"/>
    <property type="match status" value="1"/>
</dbReference>
<evidence type="ECO:0000259" key="15">
    <source>
        <dbReference type="PROSITE" id="PS50172"/>
    </source>
</evidence>
<dbReference type="Pfam" id="PF00533">
    <property type="entry name" value="BRCT"/>
    <property type="match status" value="1"/>
</dbReference>
<dbReference type="GO" id="GO:0006260">
    <property type="term" value="P:DNA replication"/>
    <property type="evidence" value="ECO:0007669"/>
    <property type="project" value="UniProtKB-KW"/>
</dbReference>
<dbReference type="Gene3D" id="3.40.50.10190">
    <property type="entry name" value="BRCT domain"/>
    <property type="match status" value="1"/>
</dbReference>
<evidence type="ECO:0000256" key="8">
    <source>
        <dbReference type="ARBA" id="ARBA00022763"/>
    </source>
</evidence>
<dbReference type="InterPro" id="IPR036420">
    <property type="entry name" value="BRCT_dom_sf"/>
</dbReference>
<evidence type="ECO:0000256" key="5">
    <source>
        <dbReference type="ARBA" id="ARBA00022598"/>
    </source>
</evidence>
<dbReference type="SUPFAM" id="SSF47781">
    <property type="entry name" value="RuvA domain 2-like"/>
    <property type="match status" value="1"/>
</dbReference>
<dbReference type="InterPro" id="IPR041663">
    <property type="entry name" value="DisA/LigA_HHH"/>
</dbReference>
<dbReference type="FunFam" id="2.40.50.140:FF:000012">
    <property type="entry name" value="DNA ligase"/>
    <property type="match status" value="1"/>
</dbReference>
<dbReference type="InterPro" id="IPR001357">
    <property type="entry name" value="BRCT_dom"/>
</dbReference>
<dbReference type="GO" id="GO:0003677">
    <property type="term" value="F:DNA binding"/>
    <property type="evidence" value="ECO:0007669"/>
    <property type="project" value="InterPro"/>
</dbReference>
<keyword evidence="7" id="KW-0479">Metal-binding</keyword>
<comment type="function">
    <text evidence="2">DNA ligase that catalyzes the formation of phosphodiester linkages between 5'-phosphoryl and 3'-hydroxyl groups in double-stranded DNA using NAD as a coenzyme and as the energy source for the reaction. It is essential for DNA replication and repair of damaged DNA.</text>
</comment>
<keyword evidence="10" id="KW-0460">Magnesium</keyword>
<dbReference type="Pfam" id="PF14520">
    <property type="entry name" value="HHH_5"/>
    <property type="match status" value="1"/>
</dbReference>
<dbReference type="Gene3D" id="3.30.1490.70">
    <property type="match status" value="1"/>
</dbReference>
<evidence type="ECO:0000256" key="14">
    <source>
        <dbReference type="ARBA" id="ARBA00060881"/>
    </source>
</evidence>
<comment type="catalytic activity">
    <reaction evidence="13">
        <text>NAD(+) + (deoxyribonucleotide)n-3'-hydroxyl + 5'-phospho-(deoxyribonucleotide)m = (deoxyribonucleotide)n+m + AMP + beta-nicotinamide D-nucleotide.</text>
        <dbReference type="EC" id="6.5.1.2"/>
    </reaction>
</comment>
<gene>
    <name evidence="16" type="ORF">MBAV_002436</name>
</gene>
<dbReference type="SMART" id="SM00292">
    <property type="entry name" value="BRCT"/>
    <property type="match status" value="1"/>
</dbReference>
<keyword evidence="5 16" id="KW-0436">Ligase</keyword>
<dbReference type="SMART" id="SM00532">
    <property type="entry name" value="LIGANc"/>
    <property type="match status" value="1"/>
</dbReference>
<comment type="cofactor">
    <cofactor evidence="1">
        <name>Mg(2+)</name>
        <dbReference type="ChEBI" id="CHEBI:18420"/>
    </cofactor>
</comment>
<dbReference type="InterPro" id="IPR033136">
    <property type="entry name" value="DNA_ligase_CS"/>
</dbReference>
<evidence type="ECO:0000256" key="11">
    <source>
        <dbReference type="ARBA" id="ARBA00023027"/>
    </source>
</evidence>
<dbReference type="EC" id="6.5.1.2" evidence="3"/>
<dbReference type="PROSITE" id="PS50172">
    <property type="entry name" value="BRCT"/>
    <property type="match status" value="1"/>
</dbReference>
<dbReference type="Pfam" id="PF12826">
    <property type="entry name" value="HHH_2"/>
    <property type="match status" value="1"/>
</dbReference>
<evidence type="ECO:0000256" key="7">
    <source>
        <dbReference type="ARBA" id="ARBA00022723"/>
    </source>
</evidence>
<dbReference type="InterPro" id="IPR013839">
    <property type="entry name" value="DNAligase_adenylation"/>
</dbReference>
<proteinExistence type="inferred from homology"/>
<comment type="similarity">
    <text evidence="14">Belongs to the NAD-dependent DNA ligase family. LigA subfamily.</text>
</comment>
<evidence type="ECO:0000256" key="2">
    <source>
        <dbReference type="ARBA" id="ARBA00004067"/>
    </source>
</evidence>
<dbReference type="Proteomes" id="UP000033423">
    <property type="component" value="Unassembled WGS sequence"/>
</dbReference>
<comment type="caution">
    <text evidence="16">The sequence shown here is derived from an EMBL/GenBank/DDBJ whole genome shotgun (WGS) entry which is preliminary data.</text>
</comment>
<dbReference type="Gene3D" id="6.20.10.30">
    <property type="match status" value="1"/>
</dbReference>
<organism evidence="16 17">
    <name type="scientific">Candidatus Magnetobacterium bavaricum</name>
    <dbReference type="NCBI Taxonomy" id="29290"/>
    <lineage>
        <taxon>Bacteria</taxon>
        <taxon>Pseudomonadati</taxon>
        <taxon>Nitrospirota</taxon>
        <taxon>Thermodesulfovibrionia</taxon>
        <taxon>Thermodesulfovibrionales</taxon>
        <taxon>Candidatus Magnetobacteriaceae</taxon>
        <taxon>Candidatus Magnetobacterium</taxon>
    </lineage>
</organism>
<dbReference type="GO" id="GO:0003911">
    <property type="term" value="F:DNA ligase (NAD+) activity"/>
    <property type="evidence" value="ECO:0007669"/>
    <property type="project" value="UniProtKB-EC"/>
</dbReference>
<evidence type="ECO:0000256" key="9">
    <source>
        <dbReference type="ARBA" id="ARBA00022833"/>
    </source>
</evidence>
<dbReference type="SUPFAM" id="SSF56091">
    <property type="entry name" value="DNA ligase/mRNA capping enzyme, catalytic domain"/>
    <property type="match status" value="1"/>
</dbReference>
<keyword evidence="17" id="KW-1185">Reference proteome</keyword>
<name>A0A0F3GXG0_9BACT</name>
<evidence type="ECO:0000256" key="12">
    <source>
        <dbReference type="ARBA" id="ARBA00023204"/>
    </source>
</evidence>
<dbReference type="NCBIfam" id="TIGR00575">
    <property type="entry name" value="dnlj"/>
    <property type="match status" value="1"/>
</dbReference>
<dbReference type="InterPro" id="IPR004149">
    <property type="entry name" value="Znf_DNAligase_C4"/>
</dbReference>
<dbReference type="InterPro" id="IPR001679">
    <property type="entry name" value="DNA_ligase"/>
</dbReference>
<keyword evidence="9" id="KW-0862">Zinc</keyword>
<dbReference type="GO" id="GO:0046872">
    <property type="term" value="F:metal ion binding"/>
    <property type="evidence" value="ECO:0007669"/>
    <property type="project" value="UniProtKB-KW"/>
</dbReference>
<keyword evidence="8" id="KW-0227">DNA damage</keyword>
<dbReference type="InterPro" id="IPR003583">
    <property type="entry name" value="Hlx-hairpin-Hlx_DNA-bd_motif"/>
</dbReference>
<dbReference type="NCBIfam" id="NF005932">
    <property type="entry name" value="PRK07956.1"/>
    <property type="match status" value="1"/>
</dbReference>
<reference evidence="16 17" key="1">
    <citation type="submission" date="2015-02" db="EMBL/GenBank/DDBJ databases">
        <title>Single-cell genomics of uncultivated deep-branching MTB reveals a conserved set of magnetosome genes.</title>
        <authorList>
            <person name="Kolinko S."/>
            <person name="Richter M."/>
            <person name="Glockner F.O."/>
            <person name="Brachmann A."/>
            <person name="Schuler D."/>
        </authorList>
    </citation>
    <scope>NUCLEOTIDE SEQUENCE [LARGE SCALE GENOMIC DNA]</scope>
    <source>
        <strain evidence="16">TM-1</strain>
    </source>
</reference>
<dbReference type="AlphaFoldDB" id="A0A0F3GXG0"/>
<evidence type="ECO:0000256" key="10">
    <source>
        <dbReference type="ARBA" id="ARBA00022842"/>
    </source>
</evidence>
<dbReference type="SUPFAM" id="SSF52113">
    <property type="entry name" value="BRCT domain"/>
    <property type="match status" value="1"/>
</dbReference>
<dbReference type="CDD" id="cd17748">
    <property type="entry name" value="BRCT_DNA_ligase_like"/>
    <property type="match status" value="1"/>
</dbReference>
<dbReference type="InterPro" id="IPR012340">
    <property type="entry name" value="NA-bd_OB-fold"/>
</dbReference>
<dbReference type="Gene3D" id="1.10.150.20">
    <property type="entry name" value="5' to 3' exonuclease, C-terminal subdomain"/>
    <property type="match status" value="2"/>
</dbReference>